<keyword evidence="5" id="KW-0130">Cell adhesion</keyword>
<protein>
    <recommendedName>
        <fullName evidence="9">Chaplin domain-containing protein</fullName>
    </recommendedName>
</protein>
<evidence type="ECO:0000313" key="11">
    <source>
        <dbReference type="Proteomes" id="UP000035016"/>
    </source>
</evidence>
<keyword evidence="4 8" id="KW-0732">Signal</keyword>
<dbReference type="GO" id="GO:0007155">
    <property type="term" value="P:cell adhesion"/>
    <property type="evidence" value="ECO:0007669"/>
    <property type="project" value="UniProtKB-KW"/>
</dbReference>
<feature type="signal peptide" evidence="8">
    <location>
        <begin position="1"/>
        <end position="24"/>
    </location>
</feature>
<reference evidence="10 11" key="1">
    <citation type="submission" date="2015-02" db="EMBL/GenBank/DDBJ databases">
        <authorList>
            <person name="Gomez-Escribano P.J."/>
        </authorList>
    </citation>
    <scope>NUCLEOTIDE SEQUENCE [LARGE SCALE GENOMIC DNA]</scope>
    <source>
        <strain evidence="11">C34 (DSM 42122 / NRRL B-24963)</strain>
    </source>
</reference>
<dbReference type="KEGG" id="sle:sle_45190"/>
<evidence type="ECO:0000256" key="3">
    <source>
        <dbReference type="ARBA" id="ARBA00022525"/>
    </source>
</evidence>
<name>A0A0F7W2B6_STRLW</name>
<feature type="domain" description="Chaplin" evidence="9">
    <location>
        <begin position="35"/>
        <end position="75"/>
    </location>
</feature>
<evidence type="ECO:0000259" key="9">
    <source>
        <dbReference type="PROSITE" id="PS51884"/>
    </source>
</evidence>
<comment type="subcellular location">
    <subcellularLocation>
        <location evidence="1">Secreted</location>
        <location evidence="1">Cell wall</location>
    </subcellularLocation>
</comment>
<proteinExistence type="predicted"/>
<evidence type="ECO:0000256" key="8">
    <source>
        <dbReference type="SAM" id="SignalP"/>
    </source>
</evidence>
<evidence type="ECO:0000313" key="10">
    <source>
        <dbReference type="EMBL" id="CQR63977.1"/>
    </source>
</evidence>
<accession>A0A0F7W2B6</accession>
<evidence type="ECO:0000256" key="1">
    <source>
        <dbReference type="ARBA" id="ARBA00004191"/>
    </source>
</evidence>
<keyword evidence="3" id="KW-0964">Secreted</keyword>
<dbReference type="InterPro" id="IPR005528">
    <property type="entry name" value="ChpA-H"/>
</dbReference>
<evidence type="ECO:0000256" key="6">
    <source>
        <dbReference type="ARBA" id="ARBA00023087"/>
    </source>
</evidence>
<evidence type="ECO:0000256" key="7">
    <source>
        <dbReference type="PROSITE-ProRule" id="PRU01232"/>
    </source>
</evidence>
<keyword evidence="2" id="KW-0134">Cell wall</keyword>
<dbReference type="Proteomes" id="UP000035016">
    <property type="component" value="Chromosome Chromosome"/>
</dbReference>
<dbReference type="AlphaFoldDB" id="A0A0F7W2B6"/>
<dbReference type="EMBL" id="LN831790">
    <property type="protein sequence ID" value="CQR63977.1"/>
    <property type="molecule type" value="Genomic_DNA"/>
</dbReference>
<feature type="chain" id="PRO_5002524473" description="Chaplin domain-containing protein" evidence="8">
    <location>
        <begin position="25"/>
        <end position="76"/>
    </location>
</feature>
<dbReference type="PROSITE" id="PS51884">
    <property type="entry name" value="CHAPLIN"/>
    <property type="match status" value="1"/>
</dbReference>
<sequence length="76" mass="7265">MKRSAAVVTGTVVALGGSAAPAFADAVAEGAATGSSGGLTGQVVQVPVHIPINVCGNTVNGVGLLNPAYGNKCTND</sequence>
<keyword evidence="6 7" id="KW-0034">Amyloid</keyword>
<evidence type="ECO:0000256" key="4">
    <source>
        <dbReference type="ARBA" id="ARBA00022729"/>
    </source>
</evidence>
<dbReference type="Pfam" id="PF03777">
    <property type="entry name" value="ChpA-C"/>
    <property type="match status" value="1"/>
</dbReference>
<evidence type="ECO:0000256" key="2">
    <source>
        <dbReference type="ARBA" id="ARBA00022512"/>
    </source>
</evidence>
<evidence type="ECO:0000256" key="5">
    <source>
        <dbReference type="ARBA" id="ARBA00022889"/>
    </source>
</evidence>
<gene>
    <name evidence="10" type="primary">sle_45190</name>
</gene>
<organism evidence="10 11">
    <name type="scientific">Streptomyces leeuwenhoekii</name>
    <dbReference type="NCBI Taxonomy" id="1437453"/>
    <lineage>
        <taxon>Bacteria</taxon>
        <taxon>Bacillati</taxon>
        <taxon>Actinomycetota</taxon>
        <taxon>Actinomycetes</taxon>
        <taxon>Kitasatosporales</taxon>
        <taxon>Streptomycetaceae</taxon>
        <taxon>Streptomyces</taxon>
    </lineage>
</organism>